<evidence type="ECO:0000313" key="4">
    <source>
        <dbReference type="EMBL" id="OUD99788.1"/>
    </source>
</evidence>
<dbReference type="Proteomes" id="UP000195062">
    <property type="component" value="Unassembled WGS sequence"/>
</dbReference>
<evidence type="ECO:0000256" key="2">
    <source>
        <dbReference type="ARBA" id="ARBA00023315"/>
    </source>
</evidence>
<name>A0A251XDA9_CLAMM</name>
<dbReference type="PANTHER" id="PTHR43877:SF2">
    <property type="entry name" value="AMINOALKYLPHOSPHONATE N-ACETYLTRANSFERASE-RELATED"/>
    <property type="match status" value="1"/>
</dbReference>
<keyword evidence="5" id="KW-1185">Reference proteome</keyword>
<dbReference type="PROSITE" id="PS51186">
    <property type="entry name" value="GNAT"/>
    <property type="match status" value="1"/>
</dbReference>
<dbReference type="RefSeq" id="WP_153259872.1">
    <property type="nucleotide sequence ID" value="NZ_JAVDJH010000102.1"/>
</dbReference>
<dbReference type="PANTHER" id="PTHR43877">
    <property type="entry name" value="AMINOALKYLPHOSPHONATE N-ACETYLTRANSFERASE-RELATED-RELATED"/>
    <property type="match status" value="1"/>
</dbReference>
<protein>
    <submittedName>
        <fullName evidence="4">Putative N-acetyltransferase YvbK</fullName>
    </submittedName>
</protein>
<dbReference type="EMBL" id="MDHH01000010">
    <property type="protein sequence ID" value="OUD99788.1"/>
    <property type="molecule type" value="Genomic_DNA"/>
</dbReference>
<keyword evidence="2" id="KW-0012">Acyltransferase</keyword>
<evidence type="ECO:0000256" key="1">
    <source>
        <dbReference type="ARBA" id="ARBA00022679"/>
    </source>
</evidence>
<dbReference type="AlphaFoldDB" id="A0A251XDA9"/>
<proteinExistence type="predicted"/>
<dbReference type="InterPro" id="IPR016181">
    <property type="entry name" value="Acyl_CoA_acyltransferase"/>
</dbReference>
<keyword evidence="1 4" id="KW-0808">Transferase</keyword>
<sequence length="175" mass="18439">MTTHAESPSPSPSAAIEISPLGGDADAHAFRALNEAWITTLFALEPDDERVLADPRGQIVDRGGAVLLARDGDRVVGCVALIPEGDGMWELAKMAVDESVRGRGTGRRLLLAALDEARRRGAGAVVLGSSVDLPAAVHLYESVGFRHVPPEEVGHMPYARASVFMRHDLGGTPGA</sequence>
<gene>
    <name evidence="4" type="primary">yvbK</name>
    <name evidence="4" type="ORF">CMMCAS07_20150</name>
</gene>
<dbReference type="SUPFAM" id="SSF55729">
    <property type="entry name" value="Acyl-CoA N-acyltransferases (Nat)"/>
    <property type="match status" value="1"/>
</dbReference>
<dbReference type="Gene3D" id="3.40.630.30">
    <property type="match status" value="1"/>
</dbReference>
<evidence type="ECO:0000259" key="3">
    <source>
        <dbReference type="PROSITE" id="PS51186"/>
    </source>
</evidence>
<dbReference type="InterPro" id="IPR050832">
    <property type="entry name" value="Bact_Acetyltransf"/>
</dbReference>
<evidence type="ECO:0000313" key="5">
    <source>
        <dbReference type="Proteomes" id="UP000195062"/>
    </source>
</evidence>
<comment type="caution">
    <text evidence="4">The sequence shown here is derived from an EMBL/GenBank/DDBJ whole genome shotgun (WGS) entry which is preliminary data.</text>
</comment>
<dbReference type="CDD" id="cd04301">
    <property type="entry name" value="NAT_SF"/>
    <property type="match status" value="1"/>
</dbReference>
<dbReference type="GO" id="GO:0016747">
    <property type="term" value="F:acyltransferase activity, transferring groups other than amino-acyl groups"/>
    <property type="evidence" value="ECO:0007669"/>
    <property type="project" value="InterPro"/>
</dbReference>
<reference evidence="4 5" key="1">
    <citation type="submission" date="2016-08" db="EMBL/GenBank/DDBJ databases">
        <title>Genome sequence of Clavibacter michiganensis subsp. michiganensis strain CASJ007.</title>
        <authorList>
            <person name="Thapa S.P."/>
            <person name="Coaker G."/>
        </authorList>
    </citation>
    <scope>NUCLEOTIDE SEQUENCE [LARGE SCALE GENOMIC DNA]</scope>
    <source>
        <strain evidence="4">CASJ007</strain>
    </source>
</reference>
<organism evidence="4 5">
    <name type="scientific">Clavibacter michiganensis subsp. michiganensis</name>
    <dbReference type="NCBI Taxonomy" id="33013"/>
    <lineage>
        <taxon>Bacteria</taxon>
        <taxon>Bacillati</taxon>
        <taxon>Actinomycetota</taxon>
        <taxon>Actinomycetes</taxon>
        <taxon>Micrococcales</taxon>
        <taxon>Microbacteriaceae</taxon>
        <taxon>Clavibacter</taxon>
    </lineage>
</organism>
<dbReference type="Pfam" id="PF00583">
    <property type="entry name" value="Acetyltransf_1"/>
    <property type="match status" value="1"/>
</dbReference>
<accession>A0A251XDA9</accession>
<dbReference type="InterPro" id="IPR000182">
    <property type="entry name" value="GNAT_dom"/>
</dbReference>
<feature type="domain" description="N-acetyltransferase" evidence="3">
    <location>
        <begin position="16"/>
        <end position="170"/>
    </location>
</feature>